<comment type="caution">
    <text evidence="2">The sequence shown here is derived from an EMBL/GenBank/DDBJ whole genome shotgun (WGS) entry which is preliminary data.</text>
</comment>
<organism evidence="2 3">
    <name type="scientific">Amycolatopsis jiangsuensis</name>
    <dbReference type="NCBI Taxonomy" id="1181879"/>
    <lineage>
        <taxon>Bacteria</taxon>
        <taxon>Bacillati</taxon>
        <taxon>Actinomycetota</taxon>
        <taxon>Actinomycetes</taxon>
        <taxon>Pseudonocardiales</taxon>
        <taxon>Pseudonocardiaceae</taxon>
        <taxon>Amycolatopsis</taxon>
    </lineage>
</organism>
<feature type="compositionally biased region" description="Polar residues" evidence="1">
    <location>
        <begin position="75"/>
        <end position="84"/>
    </location>
</feature>
<protein>
    <submittedName>
        <fullName evidence="2">Uncharacterized protein</fullName>
    </submittedName>
</protein>
<dbReference type="EMBL" id="JACHMG010000001">
    <property type="protein sequence ID" value="MBB4682912.1"/>
    <property type="molecule type" value="Genomic_DNA"/>
</dbReference>
<reference evidence="2 3" key="1">
    <citation type="submission" date="2020-08" db="EMBL/GenBank/DDBJ databases">
        <title>Sequencing the genomes of 1000 actinobacteria strains.</title>
        <authorList>
            <person name="Klenk H.-P."/>
        </authorList>
    </citation>
    <scope>NUCLEOTIDE SEQUENCE [LARGE SCALE GENOMIC DNA]</scope>
    <source>
        <strain evidence="2 3">DSM 45859</strain>
    </source>
</reference>
<sequence length="84" mass="9320">MSRFLAGRERLHRVLSELTRRQTSALRQAQDGEPDAPFTQGLRTTYNELEAQKKTAQAAIADLDAADETDPGKASTISPYRSSR</sequence>
<dbReference type="Proteomes" id="UP000581769">
    <property type="component" value="Unassembled WGS sequence"/>
</dbReference>
<gene>
    <name evidence="2" type="ORF">BJY18_000397</name>
</gene>
<feature type="region of interest" description="Disordered" evidence="1">
    <location>
        <begin position="62"/>
        <end position="84"/>
    </location>
</feature>
<accession>A0A840INY2</accession>
<evidence type="ECO:0000256" key="1">
    <source>
        <dbReference type="SAM" id="MobiDB-lite"/>
    </source>
</evidence>
<name>A0A840INY2_9PSEU</name>
<keyword evidence="3" id="KW-1185">Reference proteome</keyword>
<evidence type="ECO:0000313" key="3">
    <source>
        <dbReference type="Proteomes" id="UP000581769"/>
    </source>
</evidence>
<dbReference type="AlphaFoldDB" id="A0A840INY2"/>
<proteinExistence type="predicted"/>
<dbReference type="RefSeq" id="WP_184777139.1">
    <property type="nucleotide sequence ID" value="NZ_JACHMG010000001.1"/>
</dbReference>
<evidence type="ECO:0000313" key="2">
    <source>
        <dbReference type="EMBL" id="MBB4682912.1"/>
    </source>
</evidence>